<comment type="caution">
    <text evidence="2">The sequence shown here is derived from an EMBL/GenBank/DDBJ whole genome shotgun (WGS) entry which is preliminary data.</text>
</comment>
<dbReference type="InterPro" id="IPR010730">
    <property type="entry name" value="HET"/>
</dbReference>
<accession>A0AAE0DFK8</accession>
<keyword evidence="3" id="KW-1185">Reference proteome</keyword>
<dbReference type="Pfam" id="PF06985">
    <property type="entry name" value="HET"/>
    <property type="match status" value="1"/>
</dbReference>
<evidence type="ECO:0000313" key="2">
    <source>
        <dbReference type="EMBL" id="KAK3167649.1"/>
    </source>
</evidence>
<dbReference type="AlphaFoldDB" id="A0AAE0DFK8"/>
<dbReference type="Proteomes" id="UP001276659">
    <property type="component" value="Unassembled WGS sequence"/>
</dbReference>
<evidence type="ECO:0000313" key="3">
    <source>
        <dbReference type="Proteomes" id="UP001276659"/>
    </source>
</evidence>
<gene>
    <name evidence="2" type="ORF">OEA41_010776</name>
</gene>
<dbReference type="EMBL" id="JASNWA010000011">
    <property type="protein sequence ID" value="KAK3167649.1"/>
    <property type="molecule type" value="Genomic_DNA"/>
</dbReference>
<proteinExistence type="predicted"/>
<protein>
    <recommendedName>
        <fullName evidence="1">Heterokaryon incompatibility domain-containing protein</fullName>
    </recommendedName>
</protein>
<sequence>MATPTTEIAIIPRPKGSDYDSLLATHKKQKGFICGYVGRQVEHLENVQMFIGTHSSFTVLVLSLCIIQDNPEDVRVQLEVMDKVYRNAVLTIVACHGSDAESGLPGIQPASRSTKQIITEVEGRTLLSYTPDRWRAKRECKWETRGWTYQEKRLSNRLLYVTTHQVYFECKDACEFCEEIAQELNVTPSSNGNPYLRRLYAPNEESFGAYTKIVAQFSTRKVSNPADGLNAVLGILKD</sequence>
<organism evidence="2 3">
    <name type="scientific">Lepraria neglecta</name>
    <dbReference type="NCBI Taxonomy" id="209136"/>
    <lineage>
        <taxon>Eukaryota</taxon>
        <taxon>Fungi</taxon>
        <taxon>Dikarya</taxon>
        <taxon>Ascomycota</taxon>
        <taxon>Pezizomycotina</taxon>
        <taxon>Lecanoromycetes</taxon>
        <taxon>OSLEUM clade</taxon>
        <taxon>Lecanoromycetidae</taxon>
        <taxon>Lecanorales</taxon>
        <taxon>Lecanorineae</taxon>
        <taxon>Stereocaulaceae</taxon>
        <taxon>Lepraria</taxon>
    </lineage>
</organism>
<dbReference type="PANTHER" id="PTHR33112">
    <property type="entry name" value="DOMAIN PROTEIN, PUTATIVE-RELATED"/>
    <property type="match status" value="1"/>
</dbReference>
<evidence type="ECO:0000259" key="1">
    <source>
        <dbReference type="Pfam" id="PF06985"/>
    </source>
</evidence>
<dbReference type="PANTHER" id="PTHR33112:SF12">
    <property type="entry name" value="HETEROKARYON INCOMPATIBILITY DOMAIN-CONTAINING PROTEIN"/>
    <property type="match status" value="1"/>
</dbReference>
<feature type="domain" description="Heterokaryon incompatibility" evidence="1">
    <location>
        <begin position="63"/>
        <end position="151"/>
    </location>
</feature>
<reference evidence="2" key="1">
    <citation type="submission" date="2022-11" db="EMBL/GenBank/DDBJ databases">
        <title>Chromosomal genome sequence assembly and mating type (MAT) locus characterization of the leprose asexual lichenized fungus Lepraria neglecta (Nyl.) Erichsen.</title>
        <authorList>
            <person name="Allen J.L."/>
            <person name="Pfeffer B."/>
        </authorList>
    </citation>
    <scope>NUCLEOTIDE SEQUENCE</scope>
    <source>
        <strain evidence="2">Allen 5258</strain>
    </source>
</reference>
<name>A0AAE0DFK8_9LECA</name>